<dbReference type="GO" id="GO:0006310">
    <property type="term" value="P:DNA recombination"/>
    <property type="evidence" value="ECO:0007669"/>
    <property type="project" value="InterPro"/>
</dbReference>
<dbReference type="Pfam" id="PF14490">
    <property type="entry name" value="HHH_RecD2"/>
    <property type="match status" value="1"/>
</dbReference>
<evidence type="ECO:0000256" key="2">
    <source>
        <dbReference type="ARBA" id="ARBA00022840"/>
    </source>
</evidence>
<dbReference type="Gene3D" id="1.10.150.20">
    <property type="entry name" value="5' to 3' exonuclease, C-terminal subdomain"/>
    <property type="match status" value="1"/>
</dbReference>
<dbReference type="SUPFAM" id="SSF47781">
    <property type="entry name" value="RuvA domain 2-like"/>
    <property type="match status" value="1"/>
</dbReference>
<dbReference type="InterPro" id="IPR003593">
    <property type="entry name" value="AAA+_ATPase"/>
</dbReference>
<comment type="function">
    <text evidence="3">DNA-dependent ATPase and ATP-dependent 5'-3' DNA helicase. Has no activity on blunt DNA or DNA with 3'-overhangs, requires at least 10 bases of 5'-ssDNA for helicase activity.</text>
</comment>
<proteinExistence type="inferred from homology"/>
<dbReference type="Pfam" id="PF13538">
    <property type="entry name" value="UvrD_C_2"/>
    <property type="match status" value="1"/>
</dbReference>
<sequence length="749" mass="85506">MVEGKETIHAKFEIKKIRKHYEDTGYTIAEAKFTAYPASNAPTSELIIVGNFVSIFEGDEFEAEGRWVNHNVFGYQFKVELPKRIVPQTQKGIEMFIRKYVKGIGKKTAQKIVDYFGEEALKRIEEDHRSLLQVGGISEVRAKAIQDKLFKHKRFEDVGTFVLSNGGNHKVALRIYEEFGEASIMKIQENPYILCAIEKVGFIIADKFSRNLSGSYRNQERIKESIIYFLNWCSKSRGDLYVSGEEIRTRLSDFLLKVGAYEGEKYRLVESDIEPALHELKSQDRIVIETNEKGVQCVYLNNNHFVENKIVSLLKNLVEKPKPPLCTALDIDRFIEQYETTYDFKFAKKQKSAIHMALLHGISILTGGPGTGKTQTINSIIQCLKQVKPGAVIHLFAPTGKASKRMSELTGMEAMTIHRGIGLGHDEDSDREIIVEGDLLVIDEISMMDAYVCYRLLSSVHENTRVLFVGDYEQLPSVGPGLILRDLINSKKIPTTRLTEIFRQAQNSQIVMNSHRIINGDIESLTFDERKGDFFFIERSNRIQAQQTIIECVKRFVTNHHYKLDDIQILTPMRKGDLGVWSLNRLMQKTFNPPSHDKAEIKLDELNVLREGDRVIHTVNNKDLEVFNGEVGRIIKIWEDADDGLQVEIEYDEKSVVYDKLCIEEVELAYVTTIHKSQGSEYPVVIMPIHSSQENMLTKNLIYTGWTRAKQKVVNIGMKSSLKVAALNEDNVRNSQIEEKVRKEINVAA</sequence>
<dbReference type="HOGENOM" id="CLU_007524_0_3_9"/>
<dbReference type="PATRIC" id="fig|886882.15.peg.5815"/>
<dbReference type="SMART" id="SM00382">
    <property type="entry name" value="AAA"/>
    <property type="match status" value="1"/>
</dbReference>
<dbReference type="NCBIfam" id="TIGR01448">
    <property type="entry name" value="recD_rel"/>
    <property type="match status" value="1"/>
</dbReference>
<dbReference type="OrthoDB" id="9803432at2"/>
<reference evidence="5 6" key="1">
    <citation type="journal article" date="2011" name="J. Bacteriol.">
        <title>Complete genome sequence of Paenibacillus polymyxa SC2, a strain of plant growth-promoting Rhizobacterium with broad-spectrum antimicrobial activity.</title>
        <authorList>
            <person name="Ma M."/>
            <person name="Wang C."/>
            <person name="Ding Y."/>
            <person name="Li L."/>
            <person name="Shen D."/>
            <person name="Jiang X."/>
            <person name="Guan D."/>
            <person name="Cao F."/>
            <person name="Chen H."/>
            <person name="Feng R."/>
            <person name="Wang X."/>
            <person name="Ge Y."/>
            <person name="Yao L."/>
            <person name="Bing X."/>
            <person name="Yang X."/>
            <person name="Li J."/>
            <person name="Du B."/>
        </authorList>
    </citation>
    <scope>NUCLEOTIDE SEQUENCE [LARGE SCALE GENOMIC DNA]</scope>
    <source>
        <strain evidence="5 6">SC2</strain>
        <plasmid evidence="6">pSC2</plasmid>
    </source>
</reference>
<dbReference type="RefSeq" id="WP_013385938.1">
    <property type="nucleotide sequence ID" value="NC_014628.2"/>
</dbReference>
<dbReference type="EC" id="5.6.2.3" evidence="3"/>
<dbReference type="KEGG" id="ppm:PPSC2_27475"/>
<dbReference type="InterPro" id="IPR027417">
    <property type="entry name" value="P-loop_NTPase"/>
</dbReference>
<keyword evidence="1 3" id="KW-0547">Nucleotide-binding</keyword>
<evidence type="ECO:0000259" key="4">
    <source>
        <dbReference type="SMART" id="SM00382"/>
    </source>
</evidence>
<keyword evidence="3" id="KW-0413">Isomerase</keyword>
<dbReference type="InterPro" id="IPR041451">
    <property type="entry name" value="RecD2_SH13"/>
</dbReference>
<dbReference type="InterPro" id="IPR050534">
    <property type="entry name" value="Coronavir_polyprotein_1ab"/>
</dbReference>
<comment type="catalytic activity">
    <reaction evidence="3">
        <text>ATP + H2O = ADP + phosphate + H(+)</text>
        <dbReference type="Rhea" id="RHEA:13065"/>
        <dbReference type="ChEBI" id="CHEBI:15377"/>
        <dbReference type="ChEBI" id="CHEBI:15378"/>
        <dbReference type="ChEBI" id="CHEBI:30616"/>
        <dbReference type="ChEBI" id="CHEBI:43474"/>
        <dbReference type="ChEBI" id="CHEBI:456216"/>
        <dbReference type="EC" id="5.6.2.3"/>
    </reaction>
</comment>
<keyword evidence="3" id="KW-0238">DNA-binding</keyword>
<dbReference type="InterPro" id="IPR055446">
    <property type="entry name" value="RecD2_N_OB"/>
</dbReference>
<evidence type="ECO:0000256" key="1">
    <source>
        <dbReference type="ARBA" id="ARBA00022741"/>
    </source>
</evidence>
<dbReference type="CDD" id="cd18809">
    <property type="entry name" value="SF1_C_RecD"/>
    <property type="match status" value="1"/>
</dbReference>
<dbReference type="InterPro" id="IPR029493">
    <property type="entry name" value="RecD2-like_HHH"/>
</dbReference>
<dbReference type="InterPro" id="IPR010994">
    <property type="entry name" value="RuvA_2-like"/>
</dbReference>
<keyword evidence="5" id="KW-0614">Plasmid</keyword>
<dbReference type="PANTHER" id="PTHR43788:SF6">
    <property type="entry name" value="DNA HELICASE B"/>
    <property type="match status" value="1"/>
</dbReference>
<dbReference type="GO" id="GO:0016887">
    <property type="term" value="F:ATP hydrolysis activity"/>
    <property type="evidence" value="ECO:0007669"/>
    <property type="project" value="RHEA"/>
</dbReference>
<dbReference type="Gene3D" id="1.10.10.2220">
    <property type="match status" value="1"/>
</dbReference>
<dbReference type="GO" id="GO:0005524">
    <property type="term" value="F:ATP binding"/>
    <property type="evidence" value="ECO:0007669"/>
    <property type="project" value="UniProtKB-UniRule"/>
</dbReference>
<dbReference type="PANTHER" id="PTHR43788">
    <property type="entry name" value="DNA2/NAM7 HELICASE FAMILY MEMBER"/>
    <property type="match status" value="1"/>
</dbReference>
<gene>
    <name evidence="3" type="primary">recD2</name>
    <name evidence="5" type="ORF">PPSC2_27475</name>
</gene>
<dbReference type="Pfam" id="PF23139">
    <property type="entry name" value="OB_YrrC"/>
    <property type="match status" value="1"/>
</dbReference>
<dbReference type="EMBL" id="CP002214">
    <property type="protein sequence ID" value="ADO59524.1"/>
    <property type="molecule type" value="Genomic_DNA"/>
</dbReference>
<dbReference type="Pfam" id="PF18335">
    <property type="entry name" value="SH3_13"/>
    <property type="match status" value="1"/>
</dbReference>
<dbReference type="InterPro" id="IPR006345">
    <property type="entry name" value="RecD2"/>
</dbReference>
<keyword evidence="3" id="KW-0378">Hydrolase</keyword>
<comment type="similarity">
    <text evidence="3">Belongs to the RecD family. RecD2 subfamily.</text>
</comment>
<feature type="binding site" evidence="3">
    <location>
        <begin position="370"/>
        <end position="374"/>
    </location>
    <ligand>
        <name>ATP</name>
        <dbReference type="ChEBI" id="CHEBI:30616"/>
    </ligand>
</feature>
<evidence type="ECO:0000313" key="6">
    <source>
        <dbReference type="Proteomes" id="UP000006868"/>
    </source>
</evidence>
<dbReference type="CDD" id="cd17933">
    <property type="entry name" value="DEXSc_RecD-like"/>
    <property type="match status" value="1"/>
</dbReference>
<feature type="domain" description="AAA+ ATPase" evidence="4">
    <location>
        <begin position="359"/>
        <end position="494"/>
    </location>
</feature>
<dbReference type="Gene3D" id="3.40.50.300">
    <property type="entry name" value="P-loop containing nucleotide triphosphate hydrolases"/>
    <property type="match status" value="2"/>
</dbReference>
<evidence type="ECO:0000256" key="3">
    <source>
        <dbReference type="HAMAP-Rule" id="MF_01488"/>
    </source>
</evidence>
<dbReference type="HAMAP" id="MF_01488">
    <property type="entry name" value="RecD2"/>
    <property type="match status" value="1"/>
</dbReference>
<dbReference type="Pfam" id="PF13245">
    <property type="entry name" value="AAA_19"/>
    <property type="match status" value="1"/>
</dbReference>
<accession>E3EKS3</accession>
<organism evidence="5 6">
    <name type="scientific">Paenibacillus polymyxa (strain SC2)</name>
    <name type="common">Bacillus polymyxa</name>
    <dbReference type="NCBI Taxonomy" id="886882"/>
    <lineage>
        <taxon>Bacteria</taxon>
        <taxon>Bacillati</taxon>
        <taxon>Bacillota</taxon>
        <taxon>Bacilli</taxon>
        <taxon>Bacillales</taxon>
        <taxon>Paenibacillaceae</taxon>
        <taxon>Paenibacillus</taxon>
    </lineage>
</organism>
<dbReference type="GO" id="GO:0003677">
    <property type="term" value="F:DNA binding"/>
    <property type="evidence" value="ECO:0007669"/>
    <property type="project" value="UniProtKB-UniRule"/>
</dbReference>
<dbReference type="GO" id="GO:0017116">
    <property type="term" value="F:single-stranded DNA helicase activity"/>
    <property type="evidence" value="ECO:0007669"/>
    <property type="project" value="TreeGrafter"/>
</dbReference>
<dbReference type="Gene3D" id="2.30.30.940">
    <property type="match status" value="1"/>
</dbReference>
<dbReference type="GO" id="GO:0009338">
    <property type="term" value="C:exodeoxyribonuclease V complex"/>
    <property type="evidence" value="ECO:0007669"/>
    <property type="project" value="TreeGrafter"/>
</dbReference>
<dbReference type="GO" id="GO:0043139">
    <property type="term" value="F:5'-3' DNA helicase activity"/>
    <property type="evidence" value="ECO:0007669"/>
    <property type="project" value="UniProtKB-UniRule"/>
</dbReference>
<name>E3EKS3_PAEPS</name>
<dbReference type="eggNOG" id="COG0507">
    <property type="taxonomic scope" value="Bacteria"/>
</dbReference>
<dbReference type="InterPro" id="IPR027785">
    <property type="entry name" value="UvrD-like_helicase_C"/>
</dbReference>
<dbReference type="Proteomes" id="UP000006868">
    <property type="component" value="Plasmid pSC2"/>
</dbReference>
<dbReference type="AlphaFoldDB" id="E3EKS3"/>
<dbReference type="SUPFAM" id="SSF52540">
    <property type="entry name" value="P-loop containing nucleoside triphosphate hydrolases"/>
    <property type="match status" value="1"/>
</dbReference>
<protein>
    <recommendedName>
        <fullName evidence="3">ATP-dependent RecD2 DNA helicase</fullName>
        <ecNumber evidence="3">5.6.2.3</ecNumber>
    </recommendedName>
    <alternativeName>
        <fullName evidence="3">DNA 5'-3' helicase subunit RecD2</fullName>
    </alternativeName>
</protein>
<geneLocation type="plasmid" evidence="5 6">
    <name>pSC2</name>
</geneLocation>
<keyword evidence="2 3" id="KW-0067">ATP-binding</keyword>
<keyword evidence="3" id="KW-0347">Helicase</keyword>
<evidence type="ECO:0000313" key="5">
    <source>
        <dbReference type="EMBL" id="ADO59524.1"/>
    </source>
</evidence>